<feature type="compositionally biased region" description="Basic and acidic residues" evidence="1">
    <location>
        <begin position="197"/>
        <end position="210"/>
    </location>
</feature>
<sequence length="210" mass="23029">MNAGWDALLAGVLLLLVAVATGWALYAQALRVDRLHRQVLGSRATLETQLVHRAQAAAELAASGCLDADSSHLLSRAAHDALECEAPLVEDGLDPSSVAPDPDVHMRTRAAVESDLSRVSRAVLDPQTRCELMGDPLAAQCLSRLDRAGYRLVLARRFHDTHVSETRRLRRSWVVRLFRLAGRAPLPGTFDMDDDLGPEHPPARHDEERA</sequence>
<dbReference type="KEGG" id="arep:ID810_05835"/>
<evidence type="ECO:0000256" key="1">
    <source>
        <dbReference type="SAM" id="MobiDB-lite"/>
    </source>
</evidence>
<reference evidence="2 3" key="1">
    <citation type="submission" date="2020-11" db="EMBL/GenBank/DDBJ databases">
        <title>Actinomyces sp. ZJ750.</title>
        <authorList>
            <person name="Zhou J."/>
        </authorList>
    </citation>
    <scope>NUCLEOTIDE SEQUENCE [LARGE SCALE GENOMIC DNA]</scope>
    <source>
        <strain evidence="2 3">ZJ750</strain>
    </source>
</reference>
<proteinExistence type="predicted"/>
<accession>A0A7T0LMH9</accession>
<evidence type="ECO:0000313" key="3">
    <source>
        <dbReference type="Proteomes" id="UP000594637"/>
    </source>
</evidence>
<name>A0A7T0LMH9_9ACTO</name>
<evidence type="ECO:0000313" key="2">
    <source>
        <dbReference type="EMBL" id="QPL06405.1"/>
    </source>
</evidence>
<dbReference type="RefSeq" id="WP_166855046.1">
    <property type="nucleotide sequence ID" value="NZ_CP063989.1"/>
</dbReference>
<gene>
    <name evidence="2" type="ORF">ID810_05835</name>
</gene>
<feature type="region of interest" description="Disordered" evidence="1">
    <location>
        <begin position="189"/>
        <end position="210"/>
    </location>
</feature>
<dbReference type="EMBL" id="CP063989">
    <property type="protein sequence ID" value="QPL06405.1"/>
    <property type="molecule type" value="Genomic_DNA"/>
</dbReference>
<dbReference type="AlphaFoldDB" id="A0A7T0LMH9"/>
<organism evidence="2 3">
    <name type="scientific">Actinomyces respiraculi</name>
    <dbReference type="NCBI Taxonomy" id="2744574"/>
    <lineage>
        <taxon>Bacteria</taxon>
        <taxon>Bacillati</taxon>
        <taxon>Actinomycetota</taxon>
        <taxon>Actinomycetes</taxon>
        <taxon>Actinomycetales</taxon>
        <taxon>Actinomycetaceae</taxon>
        <taxon>Actinomyces</taxon>
    </lineage>
</organism>
<protein>
    <recommendedName>
        <fullName evidence="4">NUDIX hydrolase</fullName>
    </recommendedName>
</protein>
<dbReference type="Proteomes" id="UP000594637">
    <property type="component" value="Chromosome"/>
</dbReference>
<keyword evidence="3" id="KW-1185">Reference proteome</keyword>
<evidence type="ECO:0008006" key="4">
    <source>
        <dbReference type="Google" id="ProtNLM"/>
    </source>
</evidence>